<evidence type="ECO:0000256" key="5">
    <source>
        <dbReference type="ARBA" id="ARBA00022490"/>
    </source>
</evidence>
<feature type="domain" description="SAM-dependent MTase RsmB/NOP-type" evidence="15">
    <location>
        <begin position="170"/>
        <end position="448"/>
    </location>
</feature>
<dbReference type="FunFam" id="3.40.50.150:FF:000022">
    <property type="entry name" value="Ribosomal RNA small subunit methyltransferase B"/>
    <property type="match status" value="1"/>
</dbReference>
<protein>
    <recommendedName>
        <fullName evidence="4">16S rRNA (cytosine(967)-C(5))-methyltransferase</fullName>
        <ecNumber evidence="4">2.1.1.176</ecNumber>
    </recommendedName>
    <alternativeName>
        <fullName evidence="11">16S rRNA m5C967 methyltransferase</fullName>
    </alternativeName>
    <alternativeName>
        <fullName evidence="12">rRNA (cytosine-C(5)-)-methyltransferase RsmB</fullName>
    </alternativeName>
</protein>
<feature type="binding site" evidence="14">
    <location>
        <position position="283"/>
    </location>
    <ligand>
        <name>S-adenosyl-L-methionine</name>
        <dbReference type="ChEBI" id="CHEBI:59789"/>
    </ligand>
</feature>
<dbReference type="FunFam" id="1.10.940.10:FF:000006">
    <property type="entry name" value="16S rRNA (Cytosine(967)-C(5))-methyltransferase RsmB"/>
    <property type="match status" value="1"/>
</dbReference>
<evidence type="ECO:0000256" key="6">
    <source>
        <dbReference type="ARBA" id="ARBA00022552"/>
    </source>
</evidence>
<evidence type="ECO:0000256" key="9">
    <source>
        <dbReference type="ARBA" id="ARBA00022691"/>
    </source>
</evidence>
<dbReference type="Gene3D" id="1.10.940.10">
    <property type="entry name" value="NusB-like"/>
    <property type="match status" value="1"/>
</dbReference>
<dbReference type="GO" id="GO:0006355">
    <property type="term" value="P:regulation of DNA-templated transcription"/>
    <property type="evidence" value="ECO:0007669"/>
    <property type="project" value="InterPro"/>
</dbReference>
<dbReference type="NCBIfam" id="TIGR00563">
    <property type="entry name" value="rsmB"/>
    <property type="match status" value="1"/>
</dbReference>
<keyword evidence="5" id="KW-0963">Cytoplasm</keyword>
<evidence type="ECO:0000256" key="10">
    <source>
        <dbReference type="ARBA" id="ARBA00022884"/>
    </source>
</evidence>
<dbReference type="InterPro" id="IPR035926">
    <property type="entry name" value="NusB-like_sf"/>
</dbReference>
<dbReference type="Pfam" id="PF01189">
    <property type="entry name" value="Methyltr_RsmB-F"/>
    <property type="match status" value="1"/>
</dbReference>
<comment type="function">
    <text evidence="1">Specifically methylates the cytosine at position 967 (m5C967) of 16S rRNA.</text>
</comment>
<evidence type="ECO:0000256" key="14">
    <source>
        <dbReference type="PROSITE-ProRule" id="PRU01023"/>
    </source>
</evidence>
<feature type="active site" description="Nucleophile" evidence="14">
    <location>
        <position position="382"/>
    </location>
</feature>
<feature type="binding site" evidence="14">
    <location>
        <position position="329"/>
    </location>
    <ligand>
        <name>S-adenosyl-L-methionine</name>
        <dbReference type="ChEBI" id="CHEBI:59789"/>
    </ligand>
</feature>
<dbReference type="NCBIfam" id="NF011494">
    <property type="entry name" value="PRK14902.1"/>
    <property type="match status" value="1"/>
</dbReference>
<dbReference type="AlphaFoldDB" id="A0A366EIM1"/>
<dbReference type="PANTHER" id="PTHR22807">
    <property type="entry name" value="NOP2 YEAST -RELATED NOL1/NOP2/FMU SUN DOMAIN-CONTAINING"/>
    <property type="match status" value="1"/>
</dbReference>
<accession>A0A366EIM1</accession>
<keyword evidence="17" id="KW-1185">Reference proteome</keyword>
<comment type="catalytic activity">
    <reaction evidence="13">
        <text>cytidine(967) in 16S rRNA + S-adenosyl-L-methionine = 5-methylcytidine(967) in 16S rRNA + S-adenosyl-L-homocysteine + H(+)</text>
        <dbReference type="Rhea" id="RHEA:42748"/>
        <dbReference type="Rhea" id="RHEA-COMP:10219"/>
        <dbReference type="Rhea" id="RHEA-COMP:10220"/>
        <dbReference type="ChEBI" id="CHEBI:15378"/>
        <dbReference type="ChEBI" id="CHEBI:57856"/>
        <dbReference type="ChEBI" id="CHEBI:59789"/>
        <dbReference type="ChEBI" id="CHEBI:74483"/>
        <dbReference type="ChEBI" id="CHEBI:82748"/>
        <dbReference type="EC" id="2.1.1.176"/>
    </reaction>
</comment>
<dbReference type="InterPro" id="IPR029063">
    <property type="entry name" value="SAM-dependent_MTases_sf"/>
</dbReference>
<evidence type="ECO:0000256" key="3">
    <source>
        <dbReference type="ARBA" id="ARBA00007494"/>
    </source>
</evidence>
<feature type="binding site" evidence="14">
    <location>
        <position position="310"/>
    </location>
    <ligand>
        <name>S-adenosyl-L-methionine</name>
        <dbReference type="ChEBI" id="CHEBI:59789"/>
    </ligand>
</feature>
<keyword evidence="9 14" id="KW-0949">S-adenosyl-L-methionine</keyword>
<feature type="binding site" evidence="14">
    <location>
        <begin position="259"/>
        <end position="265"/>
    </location>
    <ligand>
        <name>S-adenosyl-L-methionine</name>
        <dbReference type="ChEBI" id="CHEBI:59789"/>
    </ligand>
</feature>
<comment type="caution">
    <text evidence="16">The sequence shown here is derived from an EMBL/GenBank/DDBJ whole genome shotgun (WGS) entry which is preliminary data.</text>
</comment>
<evidence type="ECO:0000313" key="17">
    <source>
        <dbReference type="Proteomes" id="UP000252254"/>
    </source>
</evidence>
<evidence type="ECO:0000256" key="11">
    <source>
        <dbReference type="ARBA" id="ARBA00030399"/>
    </source>
</evidence>
<dbReference type="GO" id="GO:0005737">
    <property type="term" value="C:cytoplasm"/>
    <property type="evidence" value="ECO:0007669"/>
    <property type="project" value="UniProtKB-SubCell"/>
</dbReference>
<dbReference type="SUPFAM" id="SSF53335">
    <property type="entry name" value="S-adenosyl-L-methionine-dependent methyltransferases"/>
    <property type="match status" value="1"/>
</dbReference>
<dbReference type="PROSITE" id="PS51686">
    <property type="entry name" value="SAM_MT_RSMB_NOP"/>
    <property type="match status" value="1"/>
</dbReference>
<dbReference type="Gene3D" id="3.30.70.1170">
    <property type="entry name" value="Sun protein, domain 3"/>
    <property type="match status" value="1"/>
</dbReference>
<dbReference type="PANTHER" id="PTHR22807:SF53">
    <property type="entry name" value="RIBOSOMAL RNA SMALL SUBUNIT METHYLTRANSFERASE B-RELATED"/>
    <property type="match status" value="1"/>
</dbReference>
<proteinExistence type="inferred from homology"/>
<evidence type="ECO:0000259" key="15">
    <source>
        <dbReference type="PROSITE" id="PS51686"/>
    </source>
</evidence>
<organism evidence="16 17">
    <name type="scientific">Paraliobacillus ryukyuensis</name>
    <dbReference type="NCBI Taxonomy" id="200904"/>
    <lineage>
        <taxon>Bacteria</taxon>
        <taxon>Bacillati</taxon>
        <taxon>Bacillota</taxon>
        <taxon>Bacilli</taxon>
        <taxon>Bacillales</taxon>
        <taxon>Bacillaceae</taxon>
        <taxon>Paraliobacillus</taxon>
    </lineage>
</organism>
<dbReference type="EMBL" id="QNRI01000001">
    <property type="protein sequence ID" value="RBP01846.1"/>
    <property type="molecule type" value="Genomic_DNA"/>
</dbReference>
<dbReference type="PROSITE" id="PS01153">
    <property type="entry name" value="NOL1_NOP2_SUN"/>
    <property type="match status" value="1"/>
</dbReference>
<keyword evidence="10 14" id="KW-0694">RNA-binding</keyword>
<dbReference type="CDD" id="cd02440">
    <property type="entry name" value="AdoMet_MTases"/>
    <property type="match status" value="1"/>
</dbReference>
<reference evidence="16 17" key="1">
    <citation type="submission" date="2018-06" db="EMBL/GenBank/DDBJ databases">
        <title>Genomic Encyclopedia of Type Strains, Phase IV (KMG-IV): sequencing the most valuable type-strain genomes for metagenomic binning, comparative biology and taxonomic classification.</title>
        <authorList>
            <person name="Goeker M."/>
        </authorList>
    </citation>
    <scope>NUCLEOTIDE SEQUENCE [LARGE SCALE GENOMIC DNA]</scope>
    <source>
        <strain evidence="16 17">DSM 15140</strain>
    </source>
</reference>
<dbReference type="PRINTS" id="PR02008">
    <property type="entry name" value="RCMTFAMILY"/>
</dbReference>
<dbReference type="InterPro" id="IPR049560">
    <property type="entry name" value="MeTrfase_RsmB-F_NOP2_cat"/>
</dbReference>
<dbReference type="RefSeq" id="WP_113866682.1">
    <property type="nucleotide sequence ID" value="NZ_BAABQN010000001.1"/>
</dbReference>
<keyword evidence="7 14" id="KW-0489">Methyltransferase</keyword>
<dbReference type="EC" id="2.1.1.176" evidence="4"/>
<dbReference type="Proteomes" id="UP000252254">
    <property type="component" value="Unassembled WGS sequence"/>
</dbReference>
<evidence type="ECO:0000256" key="13">
    <source>
        <dbReference type="ARBA" id="ARBA00047283"/>
    </source>
</evidence>
<dbReference type="SUPFAM" id="SSF48013">
    <property type="entry name" value="NusB-like"/>
    <property type="match status" value="1"/>
</dbReference>
<dbReference type="FunFam" id="3.30.70.1170:FF:000003">
    <property type="entry name" value="16S rRNA (Cytosine(967)-C(5))-methyltransferase RsmB"/>
    <property type="match status" value="1"/>
</dbReference>
<gene>
    <name evidence="16" type="ORF">DES48_101590</name>
</gene>
<comment type="subcellular location">
    <subcellularLocation>
        <location evidence="2">Cytoplasm</location>
    </subcellularLocation>
</comment>
<comment type="similarity">
    <text evidence="3 14">Belongs to the class I-like SAM-binding methyltransferase superfamily. RsmB/NOP family.</text>
</comment>
<dbReference type="Pfam" id="PF01029">
    <property type="entry name" value="NusB"/>
    <property type="match status" value="1"/>
</dbReference>
<evidence type="ECO:0000256" key="8">
    <source>
        <dbReference type="ARBA" id="ARBA00022679"/>
    </source>
</evidence>
<evidence type="ECO:0000256" key="12">
    <source>
        <dbReference type="ARBA" id="ARBA00031088"/>
    </source>
</evidence>
<dbReference type="InterPro" id="IPR018314">
    <property type="entry name" value="RsmB/NOL1/NOP2-like_CS"/>
</dbReference>
<evidence type="ECO:0000256" key="2">
    <source>
        <dbReference type="ARBA" id="ARBA00004496"/>
    </source>
</evidence>
<dbReference type="OrthoDB" id="9810297at2"/>
<evidence type="ECO:0000313" key="16">
    <source>
        <dbReference type="EMBL" id="RBP01846.1"/>
    </source>
</evidence>
<name>A0A366EIM1_9BACI</name>
<evidence type="ECO:0000256" key="4">
    <source>
        <dbReference type="ARBA" id="ARBA00012140"/>
    </source>
</evidence>
<dbReference type="InterPro" id="IPR004573">
    <property type="entry name" value="rRNA_ssu_MeTfrase_B"/>
</dbReference>
<dbReference type="Pfam" id="PF22458">
    <property type="entry name" value="RsmF-B_ferredox"/>
    <property type="match status" value="1"/>
</dbReference>
<dbReference type="InterPro" id="IPR054728">
    <property type="entry name" value="RsmB-like_ferredoxin"/>
</dbReference>
<dbReference type="InterPro" id="IPR001678">
    <property type="entry name" value="MeTrfase_RsmB-F_NOP2_dom"/>
</dbReference>
<keyword evidence="6" id="KW-0698">rRNA processing</keyword>
<dbReference type="Gene3D" id="3.40.50.150">
    <property type="entry name" value="Vaccinia Virus protein VP39"/>
    <property type="match status" value="1"/>
</dbReference>
<dbReference type="GO" id="GO:0008649">
    <property type="term" value="F:rRNA methyltransferase activity"/>
    <property type="evidence" value="ECO:0007669"/>
    <property type="project" value="InterPro"/>
</dbReference>
<keyword evidence="8 14" id="KW-0808">Transferase</keyword>
<dbReference type="STRING" id="200904.GCA_900168775_01521"/>
<dbReference type="InterPro" id="IPR006027">
    <property type="entry name" value="NusB_RsmB_TIM44"/>
</dbReference>
<evidence type="ECO:0000256" key="7">
    <source>
        <dbReference type="ARBA" id="ARBA00022603"/>
    </source>
</evidence>
<dbReference type="InterPro" id="IPR023267">
    <property type="entry name" value="RCMT"/>
</dbReference>
<sequence length="450" mass="50891">MTKYKLRSAALDVLLRVGDGGAFSHLLLDQTIKSNQVDKKDHALLTEVVYGTIQRKLTLEYFVANFVKKKHKLDPWVQWLLYLSFYQMVYLERVPTYAIINEAVGIAKERGHKGIASFVNGVLRQAQRTGFPTFDSIKGRDERLSIETSHPLWLVKRWIGYYGYEKTRSMCLANLETKPMSIRVQPMQLNQKEAIAELEQDGYEVAPSFFSEQGVIITKGNVLHSQLFQNNQVTIQDQSSMLVAEMMDLQEGMQVLDACSAPGGKTTHIAEKLNNTGGIYAYDLHEKKAKQVKQKAEALALTNIVAKAADSRQLDQYHAPQTFDRILIDAPCSGLGVVRGKPDIKYQKQEQDIHKLATIQTELLKKIAPLLRKDGKLLYSTCTVDREENEHVITAFLNEHAEFEVDPMFFETLPSDLRQSSGISAVGLQIFPDDFGTDGFFLTRLQRKNG</sequence>
<dbReference type="GO" id="GO:0003723">
    <property type="term" value="F:RNA binding"/>
    <property type="evidence" value="ECO:0007669"/>
    <property type="project" value="UniProtKB-UniRule"/>
</dbReference>
<evidence type="ECO:0000256" key="1">
    <source>
        <dbReference type="ARBA" id="ARBA00002724"/>
    </source>
</evidence>